<accession>A0A9D4J731</accession>
<evidence type="ECO:0000313" key="1">
    <source>
        <dbReference type="EMBL" id="KAH3802251.1"/>
    </source>
</evidence>
<sequence>MLRSYCQDEPACWDVYLQQVCMAYRSSHQSSTSVTPNKMVFGKDIRLPLQAVVGVPEEDTPETSVDGYVSLLKKKIQGCHEIAEVT</sequence>
<dbReference type="AlphaFoldDB" id="A0A9D4J731"/>
<dbReference type="GO" id="GO:0003676">
    <property type="term" value="F:nucleic acid binding"/>
    <property type="evidence" value="ECO:0007669"/>
    <property type="project" value="InterPro"/>
</dbReference>
<protein>
    <submittedName>
        <fullName evidence="1">Uncharacterized protein</fullName>
    </submittedName>
</protein>
<organism evidence="1 2">
    <name type="scientific">Dreissena polymorpha</name>
    <name type="common">Zebra mussel</name>
    <name type="synonym">Mytilus polymorpha</name>
    <dbReference type="NCBI Taxonomy" id="45954"/>
    <lineage>
        <taxon>Eukaryota</taxon>
        <taxon>Metazoa</taxon>
        <taxon>Spiralia</taxon>
        <taxon>Lophotrochozoa</taxon>
        <taxon>Mollusca</taxon>
        <taxon>Bivalvia</taxon>
        <taxon>Autobranchia</taxon>
        <taxon>Heteroconchia</taxon>
        <taxon>Euheterodonta</taxon>
        <taxon>Imparidentia</taxon>
        <taxon>Neoheterodontei</taxon>
        <taxon>Myida</taxon>
        <taxon>Dreissenoidea</taxon>
        <taxon>Dreissenidae</taxon>
        <taxon>Dreissena</taxon>
    </lineage>
</organism>
<comment type="caution">
    <text evidence="1">The sequence shown here is derived from an EMBL/GenBank/DDBJ whole genome shotgun (WGS) entry which is preliminary data.</text>
</comment>
<dbReference type="Gene3D" id="3.30.420.10">
    <property type="entry name" value="Ribonuclease H-like superfamily/Ribonuclease H"/>
    <property type="match status" value="1"/>
</dbReference>
<reference evidence="1" key="1">
    <citation type="journal article" date="2019" name="bioRxiv">
        <title>The Genome of the Zebra Mussel, Dreissena polymorpha: A Resource for Invasive Species Research.</title>
        <authorList>
            <person name="McCartney M.A."/>
            <person name="Auch B."/>
            <person name="Kono T."/>
            <person name="Mallez S."/>
            <person name="Zhang Y."/>
            <person name="Obille A."/>
            <person name="Becker A."/>
            <person name="Abrahante J.E."/>
            <person name="Garbe J."/>
            <person name="Badalamenti J.P."/>
            <person name="Herman A."/>
            <person name="Mangelson H."/>
            <person name="Liachko I."/>
            <person name="Sullivan S."/>
            <person name="Sone E.D."/>
            <person name="Koren S."/>
            <person name="Silverstein K.A.T."/>
            <person name="Beckman K.B."/>
            <person name="Gohl D.M."/>
        </authorList>
    </citation>
    <scope>NUCLEOTIDE SEQUENCE</scope>
    <source>
        <strain evidence="1">Duluth1</strain>
        <tissue evidence="1">Whole animal</tissue>
    </source>
</reference>
<evidence type="ECO:0000313" key="2">
    <source>
        <dbReference type="Proteomes" id="UP000828390"/>
    </source>
</evidence>
<reference evidence="1" key="2">
    <citation type="submission" date="2020-11" db="EMBL/GenBank/DDBJ databases">
        <authorList>
            <person name="McCartney M.A."/>
            <person name="Auch B."/>
            <person name="Kono T."/>
            <person name="Mallez S."/>
            <person name="Becker A."/>
            <person name="Gohl D.M."/>
            <person name="Silverstein K.A.T."/>
            <person name="Koren S."/>
            <person name="Bechman K.B."/>
            <person name="Herman A."/>
            <person name="Abrahante J.E."/>
            <person name="Garbe J."/>
        </authorList>
    </citation>
    <scope>NUCLEOTIDE SEQUENCE</scope>
    <source>
        <strain evidence="1">Duluth1</strain>
        <tissue evidence="1">Whole animal</tissue>
    </source>
</reference>
<dbReference type="InterPro" id="IPR036397">
    <property type="entry name" value="RNaseH_sf"/>
</dbReference>
<dbReference type="EMBL" id="JAIWYP010000007">
    <property type="protein sequence ID" value="KAH3802251.1"/>
    <property type="molecule type" value="Genomic_DNA"/>
</dbReference>
<keyword evidence="2" id="KW-1185">Reference proteome</keyword>
<dbReference type="Proteomes" id="UP000828390">
    <property type="component" value="Unassembled WGS sequence"/>
</dbReference>
<proteinExistence type="predicted"/>
<gene>
    <name evidence="1" type="ORF">DPMN_155924</name>
</gene>
<name>A0A9D4J731_DREPO</name>